<protein>
    <submittedName>
        <fullName evidence="3">XRE family transcriptional regulator</fullName>
    </submittedName>
</protein>
<dbReference type="InterPro" id="IPR050807">
    <property type="entry name" value="TransReg_Diox_bact_type"/>
</dbReference>
<dbReference type="RefSeq" id="WP_073798727.1">
    <property type="nucleotide sequence ID" value="NZ_BMVE01000003.1"/>
</dbReference>
<dbReference type="Proteomes" id="UP001432075">
    <property type="component" value="Chromosome"/>
</dbReference>
<gene>
    <name evidence="3" type="ORF">OHU17_03485</name>
</gene>
<dbReference type="PANTHER" id="PTHR46797:SF1">
    <property type="entry name" value="METHYLPHOSPHONATE SYNTHASE"/>
    <property type="match status" value="1"/>
</dbReference>
<evidence type="ECO:0000313" key="3">
    <source>
        <dbReference type="EMBL" id="WUO44946.1"/>
    </source>
</evidence>
<organism evidence="3 4">
    <name type="scientific">Streptomyces goshikiensis</name>
    <dbReference type="NCBI Taxonomy" id="1942"/>
    <lineage>
        <taxon>Bacteria</taxon>
        <taxon>Bacillati</taxon>
        <taxon>Actinomycetota</taxon>
        <taxon>Actinomycetes</taxon>
        <taxon>Kitasatosporales</taxon>
        <taxon>Streptomycetaceae</taxon>
        <taxon>Streptomyces</taxon>
    </lineage>
</organism>
<dbReference type="EMBL" id="CP108057">
    <property type="protein sequence ID" value="WUO44946.1"/>
    <property type="molecule type" value="Genomic_DNA"/>
</dbReference>
<dbReference type="InterPro" id="IPR001387">
    <property type="entry name" value="Cro/C1-type_HTH"/>
</dbReference>
<dbReference type="InterPro" id="IPR010982">
    <property type="entry name" value="Lambda_DNA-bd_dom_sf"/>
</dbReference>
<dbReference type="InterPro" id="IPR011051">
    <property type="entry name" value="RmlC_Cupin_sf"/>
</dbReference>
<keyword evidence="1" id="KW-0238">DNA-binding</keyword>
<dbReference type="InterPro" id="IPR013096">
    <property type="entry name" value="Cupin_2"/>
</dbReference>
<dbReference type="SUPFAM" id="SSF51182">
    <property type="entry name" value="RmlC-like cupins"/>
    <property type="match status" value="1"/>
</dbReference>
<keyword evidence="4" id="KW-1185">Reference proteome</keyword>
<sequence length="194" mass="21206">MEPTPSYRAVLDEVGPRLKALRAQRGFTLAALSEATGISKSTLSRLESGQRRPSLELLLPLAGAYHVPLDDLVGAPEVGDPRVRMTARALPNGGTFVPLSRGPGPLQAYKMVIADRGAEPVLRTHEGYEWLYVLEGRLRLVLAEHDLVLGPGEVAEFDTRLPHWFSSADGRPVEVLSLFGRQGERMHVRAKPNG</sequence>
<dbReference type="Pfam" id="PF07883">
    <property type="entry name" value="Cupin_2"/>
    <property type="match status" value="1"/>
</dbReference>
<dbReference type="SMART" id="SM00530">
    <property type="entry name" value="HTH_XRE"/>
    <property type="match status" value="1"/>
</dbReference>
<evidence type="ECO:0000313" key="4">
    <source>
        <dbReference type="Proteomes" id="UP001432075"/>
    </source>
</evidence>
<proteinExistence type="predicted"/>
<reference evidence="3" key="1">
    <citation type="submission" date="2022-10" db="EMBL/GenBank/DDBJ databases">
        <title>The complete genomes of actinobacterial strains from the NBC collection.</title>
        <authorList>
            <person name="Joergensen T.S."/>
            <person name="Alvarez Arevalo M."/>
            <person name="Sterndorff E.B."/>
            <person name="Faurdal D."/>
            <person name="Vuksanovic O."/>
            <person name="Mourched A.-S."/>
            <person name="Charusanti P."/>
            <person name="Shaw S."/>
            <person name="Blin K."/>
            <person name="Weber T."/>
        </authorList>
    </citation>
    <scope>NUCLEOTIDE SEQUENCE</scope>
    <source>
        <strain evidence="3">NBC_00283</strain>
    </source>
</reference>
<dbReference type="Gene3D" id="1.10.260.40">
    <property type="entry name" value="lambda repressor-like DNA-binding domains"/>
    <property type="match status" value="1"/>
</dbReference>
<evidence type="ECO:0000259" key="2">
    <source>
        <dbReference type="PROSITE" id="PS50943"/>
    </source>
</evidence>
<dbReference type="PROSITE" id="PS50943">
    <property type="entry name" value="HTH_CROC1"/>
    <property type="match status" value="1"/>
</dbReference>
<name>A0ABZ1REU4_9ACTN</name>
<accession>A0ABZ1REU4</accession>
<dbReference type="CDD" id="cd02209">
    <property type="entry name" value="cupin_XRE_C"/>
    <property type="match status" value="1"/>
</dbReference>
<dbReference type="Gene3D" id="2.60.120.10">
    <property type="entry name" value="Jelly Rolls"/>
    <property type="match status" value="1"/>
</dbReference>
<dbReference type="CDD" id="cd00093">
    <property type="entry name" value="HTH_XRE"/>
    <property type="match status" value="1"/>
</dbReference>
<feature type="domain" description="HTH cro/C1-type" evidence="2">
    <location>
        <begin position="18"/>
        <end position="72"/>
    </location>
</feature>
<evidence type="ECO:0000256" key="1">
    <source>
        <dbReference type="ARBA" id="ARBA00023125"/>
    </source>
</evidence>
<dbReference type="InterPro" id="IPR014710">
    <property type="entry name" value="RmlC-like_jellyroll"/>
</dbReference>
<dbReference type="Pfam" id="PF01381">
    <property type="entry name" value="HTH_3"/>
    <property type="match status" value="1"/>
</dbReference>
<dbReference type="SUPFAM" id="SSF47413">
    <property type="entry name" value="lambda repressor-like DNA-binding domains"/>
    <property type="match status" value="1"/>
</dbReference>
<dbReference type="PANTHER" id="PTHR46797">
    <property type="entry name" value="HTH-TYPE TRANSCRIPTIONAL REGULATOR"/>
    <property type="match status" value="1"/>
</dbReference>